<name>A0ABZ3BXW8_9GAMM</name>
<protein>
    <submittedName>
        <fullName evidence="1">DUF2612 domain-containing protein</fullName>
    </submittedName>
</protein>
<dbReference type="RefSeq" id="WP_034855353.1">
    <property type="nucleotide sequence ID" value="NZ_AZOD01000009.1"/>
</dbReference>
<organism evidence="1 2">
    <name type="scientific">Ignatzschineria larvae DSM 13226</name>
    <dbReference type="NCBI Taxonomy" id="1111732"/>
    <lineage>
        <taxon>Bacteria</taxon>
        <taxon>Pseudomonadati</taxon>
        <taxon>Pseudomonadota</taxon>
        <taxon>Gammaproteobacteria</taxon>
        <taxon>Cardiobacteriales</taxon>
        <taxon>Ignatzschineriaceae</taxon>
        <taxon>Ignatzschineria</taxon>
    </lineage>
</organism>
<dbReference type="InterPro" id="IPR021283">
    <property type="entry name" value="Phage_Wedge1"/>
</dbReference>
<reference evidence="1 2" key="1">
    <citation type="submission" date="2024-03" db="EMBL/GenBank/DDBJ databases">
        <title>Complete Genome Sequence and Annotation of Ignatzschineria larvae DSM 13226.</title>
        <authorList>
            <person name="Cantrell E."/>
            <person name="Burcham Z.M."/>
        </authorList>
    </citation>
    <scope>NUCLEOTIDE SEQUENCE [LARGE SCALE GENOMIC DNA]</scope>
    <source>
        <strain evidence="1 2">DSM 13226</strain>
    </source>
</reference>
<dbReference type="EMBL" id="CP150637">
    <property type="protein sequence ID" value="WZW87019.1"/>
    <property type="molecule type" value="Genomic_DNA"/>
</dbReference>
<dbReference type="Proteomes" id="UP001449178">
    <property type="component" value="Chromosome"/>
</dbReference>
<gene>
    <name evidence="1" type="ORF">WMO13_06445</name>
</gene>
<sequence length="223" mass="25066">MNKEDFLIWQYRKKPKATATIREITDETKNTFQSVIDLAKVLNIDEAEGYALDLIGRHVGISRVMNQAIAKEYFGFVDSLGSLGFNQGEFYRFGDSLTGTVRLTDSDYRFFIKAKILKNYQDGTIANIVDSVRFLFGESSNVVDLQNMTMNILINKKKLNSLILYAVSKLDICVRPIGVMYNYIVLTTDKPFGFSGDPASYGFGIGSFVRLQEVKINGNSKTA</sequence>
<evidence type="ECO:0000313" key="1">
    <source>
        <dbReference type="EMBL" id="WZW87019.1"/>
    </source>
</evidence>
<proteinExistence type="predicted"/>
<evidence type="ECO:0000313" key="2">
    <source>
        <dbReference type="Proteomes" id="UP001449178"/>
    </source>
</evidence>
<keyword evidence="2" id="KW-1185">Reference proteome</keyword>
<dbReference type="Pfam" id="PF11041">
    <property type="entry name" value="Phage_Wedge1"/>
    <property type="match status" value="1"/>
</dbReference>
<accession>A0ABZ3BXW8</accession>